<sequence>MTIRTPVADPPNESTGGPVPHALRLIGDTPMVSLERLFPPPGPRFFGKMEKLNPGGSIKDRTALSMLTDALGSGRIVPGRTTVVESSSGNLGIAMAQICNFHGVSFRCVTDPKITSMNLALMRAYGADVEVIDRPDEATGEYLPVRIRRVNELIASLPDSWWSNQYANPANARAHHRTMEEILTAIPGLTHLFLATGSCGTLRGCAEGLRRAGRQDVTVIAVDSCASRIFGEPPQRAARVIPGHGAALRPPLMSNDSADWLVRVDDADCVVGCHEMLRKESLLVGGSSGAVLTAALRFAPRLPESARCALILPDGGERYLDTIYDRSWVRQHIGPLPEPSRWAGPSCSYPPIHLTDHEEAAA</sequence>
<organism evidence="11 12">
    <name type="scientific">Propionibacterium acidifaciens F0233</name>
    <dbReference type="NCBI Taxonomy" id="553198"/>
    <lineage>
        <taxon>Bacteria</taxon>
        <taxon>Bacillati</taxon>
        <taxon>Actinomycetota</taxon>
        <taxon>Actinomycetes</taxon>
        <taxon>Propionibacteriales</taxon>
        <taxon>Propionibacteriaceae</taxon>
        <taxon>Propionibacterium</taxon>
    </lineage>
</organism>
<dbReference type="EC" id="2.5.1.140" evidence="6"/>
<evidence type="ECO:0000256" key="4">
    <source>
        <dbReference type="ARBA" id="ARBA00008519"/>
    </source>
</evidence>
<comment type="caution">
    <text evidence="11">The sequence shown here is derived from an EMBL/GenBank/DDBJ whole genome shotgun (WGS) entry which is preliminary data.</text>
</comment>
<evidence type="ECO:0000256" key="1">
    <source>
        <dbReference type="ARBA" id="ARBA00001933"/>
    </source>
</evidence>
<feature type="domain" description="Tryptophan synthase beta chain-like PALP" evidence="10">
    <location>
        <begin position="24"/>
        <end position="314"/>
    </location>
</feature>
<dbReference type="PROSITE" id="PS00901">
    <property type="entry name" value="CYS_SYNTHASE"/>
    <property type="match status" value="1"/>
</dbReference>
<dbReference type="EMBL" id="ACVN02000035">
    <property type="protein sequence ID" value="ERK62190.1"/>
    <property type="molecule type" value="Genomic_DNA"/>
</dbReference>
<keyword evidence="12" id="KW-1185">Reference proteome</keyword>
<keyword evidence="9" id="KW-0663">Pyridoxal phosphate</keyword>
<evidence type="ECO:0000256" key="8">
    <source>
        <dbReference type="ARBA" id="ARBA00022679"/>
    </source>
</evidence>
<evidence type="ECO:0000256" key="2">
    <source>
        <dbReference type="ARBA" id="ARBA00004056"/>
    </source>
</evidence>
<comment type="pathway">
    <text evidence="3">Siderophore biosynthesis.</text>
</comment>
<dbReference type="GeneID" id="95359915"/>
<proteinExistence type="inferred from homology"/>
<dbReference type="SUPFAM" id="SSF53686">
    <property type="entry name" value="Tryptophan synthase beta subunit-like PLP-dependent enzymes"/>
    <property type="match status" value="1"/>
</dbReference>
<dbReference type="GO" id="GO:0016765">
    <property type="term" value="F:transferase activity, transferring alkyl or aryl (other than methyl) groups"/>
    <property type="evidence" value="ECO:0007669"/>
    <property type="project" value="UniProtKB-ARBA"/>
</dbReference>
<dbReference type="Proteomes" id="UP000017052">
    <property type="component" value="Unassembled WGS sequence"/>
</dbReference>
<comment type="cofactor">
    <cofactor evidence="1">
        <name>pyridoxal 5'-phosphate</name>
        <dbReference type="ChEBI" id="CHEBI:597326"/>
    </cofactor>
</comment>
<dbReference type="InterPro" id="IPR036052">
    <property type="entry name" value="TrpB-like_PALP_sf"/>
</dbReference>
<dbReference type="InterPro" id="IPR001926">
    <property type="entry name" value="TrpB-like_PALP"/>
</dbReference>
<dbReference type="RefSeq" id="WP_021796406.1">
    <property type="nucleotide sequence ID" value="NZ_ACVN02000035.1"/>
</dbReference>
<dbReference type="InterPro" id="IPR050214">
    <property type="entry name" value="Cys_Synth/Cystath_Beta-Synth"/>
</dbReference>
<dbReference type="AlphaFoldDB" id="U2QH10"/>
<evidence type="ECO:0000256" key="6">
    <source>
        <dbReference type="ARBA" id="ARBA00012331"/>
    </source>
</evidence>
<comment type="function">
    <text evidence="2">Catalyzes the synthesis of N-((2S)-2-amino-2-carboxyethyl)-L-glutamate (ACEGA) from O-phospho-L-serine and L-glutamate. Involved in the biosynthesis of L-2,3-diaminopropionic acid (L-Dap), a precursor of staphyloferrin B and antibiotics.</text>
</comment>
<keyword evidence="8" id="KW-0808">Transferase</keyword>
<comment type="subunit">
    <text evidence="5">Homodimer.</text>
</comment>
<dbReference type="PANTHER" id="PTHR10314">
    <property type="entry name" value="CYSTATHIONINE BETA-SYNTHASE"/>
    <property type="match status" value="1"/>
</dbReference>
<evidence type="ECO:0000256" key="3">
    <source>
        <dbReference type="ARBA" id="ARBA00004924"/>
    </source>
</evidence>
<reference evidence="11" key="1">
    <citation type="submission" date="2013-08" db="EMBL/GenBank/DDBJ databases">
        <authorList>
            <person name="Durkin A.S."/>
            <person name="Haft D.R."/>
            <person name="McCorrison J."/>
            <person name="Torralba M."/>
            <person name="Gillis M."/>
            <person name="Haft D.H."/>
            <person name="Methe B."/>
            <person name="Sutton G."/>
            <person name="Nelson K.E."/>
        </authorList>
    </citation>
    <scope>NUCLEOTIDE SEQUENCE [LARGE SCALE GENOMIC DNA]</scope>
    <source>
        <strain evidence="11">F0233</strain>
    </source>
</reference>
<dbReference type="NCBIfam" id="TIGR03945">
    <property type="entry name" value="PLP_SbnA_fam"/>
    <property type="match status" value="1"/>
</dbReference>
<dbReference type="InterPro" id="IPR001216">
    <property type="entry name" value="P-phosphate_BS"/>
</dbReference>
<evidence type="ECO:0000256" key="5">
    <source>
        <dbReference type="ARBA" id="ARBA00011738"/>
    </source>
</evidence>
<evidence type="ECO:0000256" key="7">
    <source>
        <dbReference type="ARBA" id="ARBA00016985"/>
    </source>
</evidence>
<evidence type="ECO:0000256" key="9">
    <source>
        <dbReference type="ARBA" id="ARBA00022898"/>
    </source>
</evidence>
<dbReference type="Pfam" id="PF00291">
    <property type="entry name" value="PALP"/>
    <property type="match status" value="1"/>
</dbReference>
<dbReference type="CDD" id="cd01561">
    <property type="entry name" value="CBS_like"/>
    <property type="match status" value="1"/>
</dbReference>
<protein>
    <recommendedName>
        <fullName evidence="7">N-(2-amino-2-carboxyethyl)-L-glutamate synthase</fullName>
        <ecNumber evidence="6">2.5.1.140</ecNumber>
    </recommendedName>
</protein>
<accession>U2QH10</accession>
<gene>
    <name evidence="11" type="ORF">HMPREF0682_2854</name>
</gene>
<dbReference type="Gene3D" id="3.40.50.1100">
    <property type="match status" value="2"/>
</dbReference>
<name>U2QH10_9ACTN</name>
<evidence type="ECO:0000259" key="10">
    <source>
        <dbReference type="Pfam" id="PF00291"/>
    </source>
</evidence>
<evidence type="ECO:0000313" key="11">
    <source>
        <dbReference type="EMBL" id="ERK62190.1"/>
    </source>
</evidence>
<dbReference type="OrthoDB" id="5176350at2"/>
<evidence type="ECO:0000313" key="12">
    <source>
        <dbReference type="Proteomes" id="UP000017052"/>
    </source>
</evidence>
<dbReference type="GO" id="GO:0006535">
    <property type="term" value="P:cysteine biosynthetic process from serine"/>
    <property type="evidence" value="ECO:0007669"/>
    <property type="project" value="InterPro"/>
</dbReference>
<dbReference type="InterPro" id="IPR023927">
    <property type="entry name" value="SbnA"/>
</dbReference>
<comment type="similarity">
    <text evidence="4">Belongs to the cysteine synthase/cystathionine beta-synthase family. SbnA subfamily.</text>
</comment>